<accession>A0A7W7MQ81</accession>
<evidence type="ECO:0000313" key="2">
    <source>
        <dbReference type="Proteomes" id="UP000578112"/>
    </source>
</evidence>
<sequence>MPDGVAVETPRVREFATSLRLEADSGFAAAAERGADLHRHGVVFGAGIPGGTVLDVKNRYARALANTDANLRAYRRAASIFADVAERIAREFAAADLASAQAQGRVDRLLRGAVAEANAALEGL</sequence>
<organism evidence="1 2">
    <name type="scientific">Actinoplanes digitatis</name>
    <dbReference type="NCBI Taxonomy" id="1868"/>
    <lineage>
        <taxon>Bacteria</taxon>
        <taxon>Bacillati</taxon>
        <taxon>Actinomycetota</taxon>
        <taxon>Actinomycetes</taxon>
        <taxon>Micromonosporales</taxon>
        <taxon>Micromonosporaceae</taxon>
        <taxon>Actinoplanes</taxon>
    </lineage>
</organism>
<comment type="caution">
    <text evidence="1">The sequence shown here is derived from an EMBL/GenBank/DDBJ whole genome shotgun (WGS) entry which is preliminary data.</text>
</comment>
<name>A0A7W7MQ81_9ACTN</name>
<dbReference type="Proteomes" id="UP000578112">
    <property type="component" value="Unassembled WGS sequence"/>
</dbReference>
<dbReference type="EMBL" id="JACHNH010000001">
    <property type="protein sequence ID" value="MBB4762878.1"/>
    <property type="molecule type" value="Genomic_DNA"/>
</dbReference>
<protein>
    <submittedName>
        <fullName evidence="1">Uncharacterized protein</fullName>
    </submittedName>
</protein>
<dbReference type="RefSeq" id="WP_184994264.1">
    <property type="nucleotide sequence ID" value="NZ_BOMK01000004.1"/>
</dbReference>
<gene>
    <name evidence="1" type="ORF">BJ971_003434</name>
</gene>
<reference evidence="1 2" key="1">
    <citation type="submission" date="2020-08" db="EMBL/GenBank/DDBJ databases">
        <title>Sequencing the genomes of 1000 actinobacteria strains.</title>
        <authorList>
            <person name="Klenk H.-P."/>
        </authorList>
    </citation>
    <scope>NUCLEOTIDE SEQUENCE [LARGE SCALE GENOMIC DNA]</scope>
    <source>
        <strain evidence="1 2">DSM 43149</strain>
    </source>
</reference>
<evidence type="ECO:0000313" key="1">
    <source>
        <dbReference type="EMBL" id="MBB4762878.1"/>
    </source>
</evidence>
<dbReference type="AlphaFoldDB" id="A0A7W7MQ81"/>
<keyword evidence="2" id="KW-1185">Reference proteome</keyword>
<proteinExistence type="predicted"/>